<dbReference type="EC" id="3.2.1.22" evidence="5"/>
<dbReference type="Pfam" id="PF16499">
    <property type="entry name" value="Melibiase_2"/>
    <property type="match status" value="1"/>
</dbReference>
<dbReference type="InterPro" id="IPR017853">
    <property type="entry name" value="GH"/>
</dbReference>
<dbReference type="InterPro" id="IPR013780">
    <property type="entry name" value="Glyco_hydro_b"/>
</dbReference>
<dbReference type="SUPFAM" id="SSF51011">
    <property type="entry name" value="Glycosyl hydrolase domain"/>
    <property type="match status" value="1"/>
</dbReference>
<dbReference type="SUPFAM" id="SSF51445">
    <property type="entry name" value="(Trans)glycosidases"/>
    <property type="match status" value="1"/>
</dbReference>
<keyword evidence="5" id="KW-1015">Disulfide bond</keyword>
<evidence type="ECO:0000256" key="5">
    <source>
        <dbReference type="RuleBase" id="RU361168"/>
    </source>
</evidence>
<feature type="chain" id="PRO_5045181852" description="Alpha-galactosidase" evidence="6">
    <location>
        <begin position="20"/>
        <end position="388"/>
    </location>
</feature>
<reference evidence="9" key="1">
    <citation type="journal article" date="2019" name="Int. J. Syst. Evol. Microbiol.">
        <title>The Global Catalogue of Microorganisms (GCM) 10K type strain sequencing project: providing services to taxonomists for standard genome sequencing and annotation.</title>
        <authorList>
            <consortium name="The Broad Institute Genomics Platform"/>
            <consortium name="The Broad Institute Genome Sequencing Center for Infectious Disease"/>
            <person name="Wu L."/>
            <person name="Ma J."/>
        </authorList>
    </citation>
    <scope>NUCLEOTIDE SEQUENCE [LARGE SCALE GENOMIC DNA]</scope>
    <source>
        <strain evidence="9">CGMCC 1.16026</strain>
    </source>
</reference>
<dbReference type="InterPro" id="IPR013785">
    <property type="entry name" value="Aldolase_TIM"/>
</dbReference>
<evidence type="ECO:0000256" key="2">
    <source>
        <dbReference type="ARBA" id="ARBA00022729"/>
    </source>
</evidence>
<dbReference type="PRINTS" id="PR00740">
    <property type="entry name" value="GLHYDRLASE27"/>
</dbReference>
<comment type="similarity">
    <text evidence="1 5">Belongs to the glycosyl hydrolase 27 family.</text>
</comment>
<evidence type="ECO:0000256" key="3">
    <source>
        <dbReference type="ARBA" id="ARBA00022801"/>
    </source>
</evidence>
<organism evidence="8 9">
    <name type="scientific">Granulicella cerasi</name>
    <dbReference type="NCBI Taxonomy" id="741063"/>
    <lineage>
        <taxon>Bacteria</taxon>
        <taxon>Pseudomonadati</taxon>
        <taxon>Acidobacteriota</taxon>
        <taxon>Terriglobia</taxon>
        <taxon>Terriglobales</taxon>
        <taxon>Acidobacteriaceae</taxon>
        <taxon>Granulicella</taxon>
    </lineage>
</organism>
<evidence type="ECO:0000259" key="7">
    <source>
        <dbReference type="Pfam" id="PF17801"/>
    </source>
</evidence>
<dbReference type="PANTHER" id="PTHR11452">
    <property type="entry name" value="ALPHA-GALACTOSIDASE/ALPHA-N-ACETYLGALACTOSAMINIDASE"/>
    <property type="match status" value="1"/>
</dbReference>
<dbReference type="EMBL" id="JBHSWI010000001">
    <property type="protein sequence ID" value="MFC6646516.1"/>
    <property type="molecule type" value="Genomic_DNA"/>
</dbReference>
<feature type="signal peptide" evidence="6">
    <location>
        <begin position="1"/>
        <end position="19"/>
    </location>
</feature>
<dbReference type="Pfam" id="PF17801">
    <property type="entry name" value="Melibiase_C"/>
    <property type="match status" value="1"/>
</dbReference>
<gene>
    <name evidence="8" type="ORF">ACFQBQ_13145</name>
</gene>
<dbReference type="Gene3D" id="2.60.40.1180">
    <property type="entry name" value="Golgi alpha-mannosidase II"/>
    <property type="match status" value="1"/>
</dbReference>
<dbReference type="Proteomes" id="UP001596391">
    <property type="component" value="Unassembled WGS sequence"/>
</dbReference>
<name>A0ABW1ZAN7_9BACT</name>
<accession>A0ABW1ZAN7</accession>
<evidence type="ECO:0000313" key="8">
    <source>
        <dbReference type="EMBL" id="MFC6646516.1"/>
    </source>
</evidence>
<dbReference type="InterPro" id="IPR041233">
    <property type="entry name" value="Melibiase_C"/>
</dbReference>
<dbReference type="InterPro" id="IPR002241">
    <property type="entry name" value="Glyco_hydro_27"/>
</dbReference>
<keyword evidence="2 6" id="KW-0732">Signal</keyword>
<dbReference type="PANTHER" id="PTHR11452:SF75">
    <property type="entry name" value="ALPHA-GALACTOSIDASE MEL1"/>
    <property type="match status" value="1"/>
</dbReference>
<evidence type="ECO:0000256" key="4">
    <source>
        <dbReference type="ARBA" id="ARBA00023295"/>
    </source>
</evidence>
<keyword evidence="9" id="KW-1185">Reference proteome</keyword>
<comment type="caution">
    <text evidence="8">The sequence shown here is derived from an EMBL/GenBank/DDBJ whole genome shotgun (WGS) entry which is preliminary data.</text>
</comment>
<keyword evidence="3 5" id="KW-0378">Hydrolase</keyword>
<evidence type="ECO:0000256" key="6">
    <source>
        <dbReference type="SAM" id="SignalP"/>
    </source>
</evidence>
<dbReference type="PROSITE" id="PS00512">
    <property type="entry name" value="ALPHA_GALACTOSIDASE"/>
    <property type="match status" value="1"/>
</dbReference>
<dbReference type="Gene3D" id="3.20.20.70">
    <property type="entry name" value="Aldolase class I"/>
    <property type="match status" value="1"/>
</dbReference>
<keyword evidence="4 5" id="KW-0326">Glycosidase</keyword>
<dbReference type="InterPro" id="IPR000111">
    <property type="entry name" value="Glyco_hydro_27/36_CS"/>
</dbReference>
<sequence length="388" mass="43243">MKFWFALVAAVLTGTLAHSQNMPAQRPPMGWNSWNHFGGKVTDADIRSAADALVSTGMRDAGYVYVNVDDTWQGQRDANGVIHPNERFPDMKALGDYIHSKGLKFGIYSSPGPKTCARFEGSMAHEEQDAKTYAAWGVDFLKYDLCTFQDVMKAEPDPLLRKKLMVDAYTKMGAALRATGRPILYSLCQYGFDDVWDWGPQVGASMWRTTDDIKDRYERMFIIGNSEAELARYAAPGHWNDPDMLEIGNGKMTEEEYRTHMSLWALLAAPLLAGNDLTKMSPADREILMNKDVIAIDQDALGKQAVRVYQRGEFSVWTKQLSGGRTAVGLFNSSWTNFAPAVDLGKIAVEHGGHIHDVWMHEDLGVSHGELSLPVKSHGVRLLIIDPQ</sequence>
<dbReference type="CDD" id="cd14792">
    <property type="entry name" value="GH27"/>
    <property type="match status" value="1"/>
</dbReference>
<evidence type="ECO:0000256" key="1">
    <source>
        <dbReference type="ARBA" id="ARBA00009743"/>
    </source>
</evidence>
<feature type="domain" description="Alpha galactosidase C-terminal" evidence="7">
    <location>
        <begin position="312"/>
        <end position="384"/>
    </location>
</feature>
<dbReference type="GO" id="GO:0016798">
    <property type="term" value="F:hydrolase activity, acting on glycosyl bonds"/>
    <property type="evidence" value="ECO:0007669"/>
    <property type="project" value="UniProtKB-KW"/>
</dbReference>
<dbReference type="RefSeq" id="WP_263370176.1">
    <property type="nucleotide sequence ID" value="NZ_JAGSYD010000001.1"/>
</dbReference>
<comment type="catalytic activity">
    <reaction evidence="5">
        <text>Hydrolysis of terminal, non-reducing alpha-D-galactose residues in alpha-D-galactosides, including galactose oligosaccharides, galactomannans and galactolipids.</text>
        <dbReference type="EC" id="3.2.1.22"/>
    </reaction>
</comment>
<proteinExistence type="inferred from homology"/>
<protein>
    <recommendedName>
        <fullName evidence="5">Alpha-galactosidase</fullName>
        <ecNumber evidence="5">3.2.1.22</ecNumber>
    </recommendedName>
    <alternativeName>
        <fullName evidence="5">Melibiase</fullName>
    </alternativeName>
</protein>
<evidence type="ECO:0000313" key="9">
    <source>
        <dbReference type="Proteomes" id="UP001596391"/>
    </source>
</evidence>